<proteinExistence type="predicted"/>
<dbReference type="Pfam" id="PF11325">
    <property type="entry name" value="DUF3127"/>
    <property type="match status" value="1"/>
</dbReference>
<evidence type="ECO:0000313" key="1">
    <source>
        <dbReference type="EMBL" id="EGV33521.1"/>
    </source>
</evidence>
<dbReference type="Proteomes" id="UP000005141">
    <property type="component" value="Unassembled WGS sequence"/>
</dbReference>
<dbReference type="EMBL" id="ADGI01000025">
    <property type="protein sequence ID" value="EGV33521.1"/>
    <property type="molecule type" value="Genomic_DNA"/>
</dbReference>
<evidence type="ECO:0008006" key="3">
    <source>
        <dbReference type="Google" id="ProtNLM"/>
    </source>
</evidence>
<reference evidence="1 2" key="1">
    <citation type="submission" date="2011-07" db="EMBL/GenBank/DDBJ databases">
        <title>The Genome Sequence of Prevotella oulorum F0390.</title>
        <authorList>
            <consortium name="The Broad Institute Genome Sequencing Platform"/>
            <consortium name="The Broad Institute Genome Sequencing Center for Infectious Disease"/>
            <person name="Earl A."/>
            <person name="Ward D."/>
            <person name="Feldgarden M."/>
            <person name="Gevers D."/>
            <person name="Izard J."/>
            <person name="Ganesan A."/>
            <person name="Baranova O.V."/>
            <person name="Blanton J.M."/>
            <person name="Tanner A.C."/>
            <person name="Dewhirst F.E."/>
            <person name="Young S.K."/>
            <person name="Zeng Q."/>
            <person name="Gargeya S."/>
            <person name="Fitzgerald M."/>
            <person name="Haas B."/>
            <person name="Abouelleil A."/>
            <person name="Alvarado L."/>
            <person name="Arachchi H.M."/>
            <person name="Berlin A."/>
            <person name="Brown A."/>
            <person name="Chapman S.B."/>
            <person name="Chen Z."/>
            <person name="Dunbar C."/>
            <person name="Freedman E."/>
            <person name="Gearin G."/>
            <person name="Gellesch M."/>
            <person name="Goldberg J."/>
            <person name="Griggs A."/>
            <person name="Gujja S."/>
            <person name="Heiman D."/>
            <person name="Howarth C."/>
            <person name="Larson L."/>
            <person name="Lui A."/>
            <person name="MacDonald P.J.P."/>
            <person name="Mehta T."/>
            <person name="Montmayeur A."/>
            <person name="Murphy C."/>
            <person name="Neiman D."/>
            <person name="Pearson M."/>
            <person name="Priest M."/>
            <person name="Roberts A."/>
            <person name="Saif S."/>
            <person name="Shea T."/>
            <person name="Shenoy N."/>
            <person name="Sisk P."/>
            <person name="Stolte C."/>
            <person name="Sykes S."/>
            <person name="Wortman J."/>
            <person name="Nusbaum C."/>
            <person name="Birren B."/>
        </authorList>
    </citation>
    <scope>NUCLEOTIDE SEQUENCE [LARGE SCALE GENOMIC DNA]</scope>
    <source>
        <strain evidence="1 2">F0390</strain>
    </source>
</reference>
<accession>G1WAB2</accession>
<dbReference type="HOGENOM" id="CLU_109792_1_1_10"/>
<name>G1WAB2_9BACT</name>
<dbReference type="RefSeq" id="WP_004379758.1">
    <property type="nucleotide sequence ID" value="NZ_JH114215.1"/>
</dbReference>
<keyword evidence="2" id="KW-1185">Reference proteome</keyword>
<dbReference type="InterPro" id="IPR021474">
    <property type="entry name" value="DUF3127"/>
</dbReference>
<evidence type="ECO:0000313" key="2">
    <source>
        <dbReference type="Proteomes" id="UP000005141"/>
    </source>
</evidence>
<dbReference type="OrthoDB" id="598142at2"/>
<sequence>MEFTGKIKVVLPEVSGTSSHGEWKSQQYVVETEEQYPKRLLFEVFGAEKIQQFDIHEGEKVTVSFDPTAREHEGKWFGSNRAWNIVKL</sequence>
<dbReference type="PATRIC" id="fig|702438.4.peg.780"/>
<protein>
    <recommendedName>
        <fullName evidence="3">DUF3127 domain-containing protein</fullName>
    </recommendedName>
</protein>
<organism evidence="1 2">
    <name type="scientific">Segatella oulorum F0390</name>
    <dbReference type="NCBI Taxonomy" id="702438"/>
    <lineage>
        <taxon>Bacteria</taxon>
        <taxon>Pseudomonadati</taxon>
        <taxon>Bacteroidota</taxon>
        <taxon>Bacteroidia</taxon>
        <taxon>Bacteroidales</taxon>
        <taxon>Prevotellaceae</taxon>
        <taxon>Segatella</taxon>
    </lineage>
</organism>
<comment type="caution">
    <text evidence="1">The sequence shown here is derived from an EMBL/GenBank/DDBJ whole genome shotgun (WGS) entry which is preliminary data.</text>
</comment>
<dbReference type="GeneID" id="95425461"/>
<gene>
    <name evidence="1" type="ORF">HMPREF9431_00757</name>
</gene>
<dbReference type="AlphaFoldDB" id="G1WAB2"/>